<protein>
    <submittedName>
        <fullName evidence="2">2'-5' RNA ligase</fullName>
    </submittedName>
</protein>
<dbReference type="InterPro" id="IPR004175">
    <property type="entry name" value="RNA_CPDase"/>
</dbReference>
<keyword evidence="2" id="KW-0436">Ligase</keyword>
<dbReference type="InterPro" id="IPR050580">
    <property type="entry name" value="2H_phosphoesterase_YjcG-like"/>
</dbReference>
<organism evidence="2 3">
    <name type="scientific">Persicobacter psychrovividus</name>
    <dbReference type="NCBI Taxonomy" id="387638"/>
    <lineage>
        <taxon>Bacteria</taxon>
        <taxon>Pseudomonadati</taxon>
        <taxon>Bacteroidota</taxon>
        <taxon>Cytophagia</taxon>
        <taxon>Cytophagales</taxon>
        <taxon>Persicobacteraceae</taxon>
        <taxon>Persicobacter</taxon>
    </lineage>
</organism>
<name>A0ABM7VGR4_9BACT</name>
<dbReference type="Gene3D" id="3.90.1140.10">
    <property type="entry name" value="Cyclic phosphodiesterase"/>
    <property type="match status" value="1"/>
</dbReference>
<dbReference type="GO" id="GO:0016874">
    <property type="term" value="F:ligase activity"/>
    <property type="evidence" value="ECO:0007669"/>
    <property type="project" value="UniProtKB-KW"/>
</dbReference>
<dbReference type="PANTHER" id="PTHR40037:SF1">
    <property type="entry name" value="PHOSPHOESTERASE SAOUHSC_00951-RELATED"/>
    <property type="match status" value="1"/>
</dbReference>
<dbReference type="EMBL" id="AP025292">
    <property type="protein sequence ID" value="BDD00136.1"/>
    <property type="molecule type" value="Genomic_DNA"/>
</dbReference>
<keyword evidence="1" id="KW-0378">Hydrolase</keyword>
<dbReference type="Proteomes" id="UP001354989">
    <property type="component" value="Chromosome"/>
</dbReference>
<evidence type="ECO:0000313" key="2">
    <source>
        <dbReference type="EMBL" id="BDD00136.1"/>
    </source>
</evidence>
<dbReference type="PANTHER" id="PTHR40037">
    <property type="entry name" value="PHOSPHOESTERASE YJCG-RELATED"/>
    <property type="match status" value="1"/>
</dbReference>
<proteinExistence type="predicted"/>
<reference evidence="2 3" key="1">
    <citation type="submission" date="2021-12" db="EMBL/GenBank/DDBJ databases">
        <title>Genome sequencing of bacteria with rrn-lacking chromosome and rrn-plasmid.</title>
        <authorList>
            <person name="Anda M."/>
            <person name="Iwasaki W."/>
        </authorList>
    </citation>
    <scope>NUCLEOTIDE SEQUENCE [LARGE SCALE GENOMIC DNA]</scope>
    <source>
        <strain evidence="2 3">NBRC 101262</strain>
    </source>
</reference>
<dbReference type="Pfam" id="PF13563">
    <property type="entry name" value="2_5_RNA_ligase2"/>
    <property type="match status" value="1"/>
</dbReference>
<dbReference type="SUPFAM" id="SSF55144">
    <property type="entry name" value="LigT-like"/>
    <property type="match status" value="1"/>
</dbReference>
<accession>A0ABM7VGR4</accession>
<gene>
    <name evidence="2" type="ORF">PEPS_24160</name>
</gene>
<evidence type="ECO:0000256" key="1">
    <source>
        <dbReference type="ARBA" id="ARBA00022801"/>
    </source>
</evidence>
<dbReference type="NCBIfam" id="TIGR02258">
    <property type="entry name" value="2_5_ligase"/>
    <property type="match status" value="1"/>
</dbReference>
<keyword evidence="3" id="KW-1185">Reference proteome</keyword>
<evidence type="ECO:0000313" key="3">
    <source>
        <dbReference type="Proteomes" id="UP001354989"/>
    </source>
</evidence>
<dbReference type="RefSeq" id="WP_338397175.1">
    <property type="nucleotide sequence ID" value="NZ_AP025292.1"/>
</dbReference>
<dbReference type="InterPro" id="IPR009097">
    <property type="entry name" value="Cyclic_Pdiesterase"/>
</dbReference>
<sequence>MKHQIETERYFIAILPPEQIAAQAQALKEEAANQFATKGALNSPPHLTLHMPFMWKIKKNERLIDSISAFCREQNSFNIQLKQLSCFEPRVIFIDVAENKQLVQLQSALKKWLKINLNIFNADYKERPYHPHLTIAFRDLKKAVFPAAWAYFKQKEFQEDFKADALYLLKYQDKKWEVFKKFPLQEG</sequence>